<dbReference type="Pfam" id="PF04247">
    <property type="entry name" value="SirB"/>
    <property type="match status" value="1"/>
</dbReference>
<accession>A0A2W5E321</accession>
<evidence type="ECO:0000256" key="1">
    <source>
        <dbReference type="SAM" id="Phobius"/>
    </source>
</evidence>
<feature type="transmembrane region" description="Helical" evidence="1">
    <location>
        <begin position="103"/>
        <end position="121"/>
    </location>
</feature>
<evidence type="ECO:0008006" key="4">
    <source>
        <dbReference type="Google" id="ProtNLM"/>
    </source>
</evidence>
<feature type="transmembrane region" description="Helical" evidence="1">
    <location>
        <begin position="44"/>
        <end position="65"/>
    </location>
</feature>
<evidence type="ECO:0000313" key="3">
    <source>
        <dbReference type="Proteomes" id="UP000249633"/>
    </source>
</evidence>
<name>A0A2W5E321_9BURK</name>
<organism evidence="2 3">
    <name type="scientific">Roseateles depolymerans</name>
    <dbReference type="NCBI Taxonomy" id="76731"/>
    <lineage>
        <taxon>Bacteria</taxon>
        <taxon>Pseudomonadati</taxon>
        <taxon>Pseudomonadota</taxon>
        <taxon>Betaproteobacteria</taxon>
        <taxon>Burkholderiales</taxon>
        <taxon>Sphaerotilaceae</taxon>
        <taxon>Roseateles</taxon>
    </lineage>
</organism>
<keyword evidence="1" id="KW-0472">Membrane</keyword>
<keyword evidence="1" id="KW-1133">Transmembrane helix</keyword>
<feature type="transmembrane region" description="Helical" evidence="1">
    <location>
        <begin position="12"/>
        <end position="32"/>
    </location>
</feature>
<proteinExistence type="predicted"/>
<sequence length="128" mass="14445">MNWFYSQMVEWHALLGWCSVLLFFSRGLLFQFGTPRLQELSQDARLMVLVFCVNTCLVVSGLSLWGSLNYNPLVQTWLGVKIVALIGYWACGHWALTQNRLHVLGYLIALLMLAIAMAASYNPDLFGG</sequence>
<feature type="transmembrane region" description="Helical" evidence="1">
    <location>
        <begin position="77"/>
        <end position="96"/>
    </location>
</feature>
<evidence type="ECO:0000313" key="2">
    <source>
        <dbReference type="EMBL" id="PZP36484.1"/>
    </source>
</evidence>
<reference evidence="2 3" key="1">
    <citation type="submission" date="2017-08" db="EMBL/GenBank/DDBJ databases">
        <title>Infants hospitalized years apart are colonized by the same room-sourced microbial strains.</title>
        <authorList>
            <person name="Brooks B."/>
            <person name="Olm M.R."/>
            <person name="Firek B.A."/>
            <person name="Baker R."/>
            <person name="Thomas B.C."/>
            <person name="Morowitz M.J."/>
            <person name="Banfield J.F."/>
        </authorList>
    </citation>
    <scope>NUCLEOTIDE SEQUENCE [LARGE SCALE GENOMIC DNA]</scope>
    <source>
        <strain evidence="2">S2_012_000_R2_81</strain>
    </source>
</reference>
<comment type="caution">
    <text evidence="2">The sequence shown here is derived from an EMBL/GenBank/DDBJ whole genome shotgun (WGS) entry which is preliminary data.</text>
</comment>
<dbReference type="InterPro" id="IPR007360">
    <property type="entry name" value="SirB"/>
</dbReference>
<keyword evidence="1" id="KW-0812">Transmembrane</keyword>
<dbReference type="EMBL" id="QFOD01000001">
    <property type="protein sequence ID" value="PZP36484.1"/>
    <property type="molecule type" value="Genomic_DNA"/>
</dbReference>
<gene>
    <name evidence="2" type="ORF">DI603_00490</name>
</gene>
<dbReference type="AlphaFoldDB" id="A0A2W5E321"/>
<dbReference type="Proteomes" id="UP000249633">
    <property type="component" value="Unassembled WGS sequence"/>
</dbReference>
<protein>
    <recommendedName>
        <fullName evidence="4">Invasion gene expression up-regulator, SirB</fullName>
    </recommendedName>
</protein>